<keyword evidence="2" id="KW-0560">Oxidoreductase</keyword>
<protein>
    <submittedName>
        <fullName evidence="5">3-hydroxyisobutyrate dehydrogenase-like beta-hydroxyacid dehydrogenase</fullName>
    </submittedName>
</protein>
<dbReference type="Pfam" id="PF03446">
    <property type="entry name" value="NAD_binding_2"/>
    <property type="match status" value="1"/>
</dbReference>
<evidence type="ECO:0000313" key="6">
    <source>
        <dbReference type="Proteomes" id="UP000546642"/>
    </source>
</evidence>
<dbReference type="AlphaFoldDB" id="A0A7X0D5G4"/>
<dbReference type="InterPro" id="IPR048666">
    <property type="entry name" value="RedAm-like_C"/>
</dbReference>
<dbReference type="Gene3D" id="3.40.50.720">
    <property type="entry name" value="NAD(P)-binding Rossmann-like Domain"/>
    <property type="match status" value="1"/>
</dbReference>
<dbReference type="RefSeq" id="WP_184074226.1">
    <property type="nucleotide sequence ID" value="NZ_JACHDS010000001.1"/>
</dbReference>
<organism evidence="5 6">
    <name type="scientific">Nocardiopsis mwathae</name>
    <dbReference type="NCBI Taxonomy" id="1472723"/>
    <lineage>
        <taxon>Bacteria</taxon>
        <taxon>Bacillati</taxon>
        <taxon>Actinomycetota</taxon>
        <taxon>Actinomycetes</taxon>
        <taxon>Streptosporangiales</taxon>
        <taxon>Nocardiopsidaceae</taxon>
        <taxon>Nocardiopsis</taxon>
    </lineage>
</organism>
<dbReference type="PANTHER" id="PTHR43580">
    <property type="entry name" value="OXIDOREDUCTASE GLYR1-RELATED"/>
    <property type="match status" value="1"/>
</dbReference>
<accession>A0A7X0D5G4</accession>
<evidence type="ECO:0000259" key="4">
    <source>
        <dbReference type="Pfam" id="PF21761"/>
    </source>
</evidence>
<dbReference type="InterPro" id="IPR006115">
    <property type="entry name" value="6PGDH_NADP-bd"/>
</dbReference>
<evidence type="ECO:0000256" key="2">
    <source>
        <dbReference type="ARBA" id="ARBA00023002"/>
    </source>
</evidence>
<evidence type="ECO:0000313" key="5">
    <source>
        <dbReference type="EMBL" id="MBB6171094.1"/>
    </source>
</evidence>
<gene>
    <name evidence="5" type="ORF">HNR23_001154</name>
</gene>
<name>A0A7X0D5G4_9ACTN</name>
<dbReference type="EMBL" id="JACHDS010000001">
    <property type="protein sequence ID" value="MBB6171094.1"/>
    <property type="molecule type" value="Genomic_DNA"/>
</dbReference>
<dbReference type="InterPro" id="IPR013328">
    <property type="entry name" value="6PGD_dom2"/>
</dbReference>
<dbReference type="Proteomes" id="UP000546642">
    <property type="component" value="Unassembled WGS sequence"/>
</dbReference>
<dbReference type="GO" id="GO:0050661">
    <property type="term" value="F:NADP binding"/>
    <property type="evidence" value="ECO:0007669"/>
    <property type="project" value="InterPro"/>
</dbReference>
<comment type="similarity">
    <text evidence="1">Belongs to the HIBADH-related family.</text>
</comment>
<reference evidence="5 6" key="1">
    <citation type="submission" date="2020-08" db="EMBL/GenBank/DDBJ databases">
        <title>Sequencing the genomes of 1000 actinobacteria strains.</title>
        <authorList>
            <person name="Klenk H.-P."/>
        </authorList>
    </citation>
    <scope>NUCLEOTIDE SEQUENCE [LARGE SCALE GENOMIC DNA]</scope>
    <source>
        <strain evidence="5 6">DSM 46659</strain>
    </source>
</reference>
<dbReference type="SMR" id="A0A7X0D5G4"/>
<keyword evidence="6" id="KW-1185">Reference proteome</keyword>
<dbReference type="InterPro" id="IPR015815">
    <property type="entry name" value="HIBADH-related"/>
</dbReference>
<dbReference type="SUPFAM" id="SSF51735">
    <property type="entry name" value="NAD(P)-binding Rossmann-fold domains"/>
    <property type="match status" value="1"/>
</dbReference>
<dbReference type="GO" id="GO:0016491">
    <property type="term" value="F:oxidoreductase activity"/>
    <property type="evidence" value="ECO:0007669"/>
    <property type="project" value="UniProtKB-KW"/>
</dbReference>
<proteinExistence type="inferred from homology"/>
<dbReference type="InterPro" id="IPR051265">
    <property type="entry name" value="HIBADH-related_NP60_sf"/>
</dbReference>
<comment type="caution">
    <text evidence="5">The sequence shown here is derived from an EMBL/GenBank/DDBJ whole genome shotgun (WGS) entry which is preliminary data.</text>
</comment>
<dbReference type="InterPro" id="IPR036291">
    <property type="entry name" value="NAD(P)-bd_dom_sf"/>
</dbReference>
<evidence type="ECO:0000256" key="1">
    <source>
        <dbReference type="ARBA" id="ARBA00009080"/>
    </source>
</evidence>
<feature type="domain" description="NADPH-dependent reductive aminase-like C-terminal" evidence="4">
    <location>
        <begin position="165"/>
        <end position="291"/>
    </location>
</feature>
<evidence type="ECO:0000259" key="3">
    <source>
        <dbReference type="Pfam" id="PF03446"/>
    </source>
</evidence>
<dbReference type="Gene3D" id="1.10.1040.10">
    <property type="entry name" value="N-(1-d-carboxylethyl)-l-norvaline Dehydrogenase, domain 2"/>
    <property type="match status" value="1"/>
</dbReference>
<dbReference type="PANTHER" id="PTHR43580:SF2">
    <property type="entry name" value="CYTOKINE-LIKE NUCLEAR FACTOR N-PAC"/>
    <property type="match status" value="1"/>
</dbReference>
<dbReference type="Pfam" id="PF21761">
    <property type="entry name" value="RedAm-like_C"/>
    <property type="match status" value="1"/>
</dbReference>
<sequence>MTETNPVPVSVIGLGAMGSVLATALIENGHPTTVWNRSPEKADPLVEQGAARATTVTEAVQASPLVIVCVLDYKAMYELLDPLCDALAGRVLVNLTTGTPEQAREAAAWATHRTIDYLDGAIMATPPAIGRPDAFLLYSGSQSAFERHEATLKLFGDASTYFGADPGLAALYDIGLLTSMYMSFTGFLYGAALVGTADVKATAFAPYVESFLDGVVRGGMGQLAQQIDEGHYPDDASPLAMQAAGMTTFIKAFQDEGIDVEILQHIKGLTDRTVADGHTKAGLASLIEQIRTRRLVP</sequence>
<feature type="domain" description="6-phosphogluconate dehydrogenase NADP-binding" evidence="3">
    <location>
        <begin position="9"/>
        <end position="163"/>
    </location>
</feature>
<dbReference type="PIRSF" id="PIRSF000103">
    <property type="entry name" value="HIBADH"/>
    <property type="match status" value="1"/>
</dbReference>